<comment type="similarity">
    <text evidence="1 4">Belongs to the D-isomer specific 2-hydroxyacid dehydrogenase family.</text>
</comment>
<evidence type="ECO:0000256" key="1">
    <source>
        <dbReference type="ARBA" id="ARBA00005854"/>
    </source>
</evidence>
<proteinExistence type="inferred from homology"/>
<gene>
    <name evidence="7" type="ORF">HYZ11_11215</name>
</gene>
<evidence type="ECO:0000256" key="4">
    <source>
        <dbReference type="RuleBase" id="RU003719"/>
    </source>
</evidence>
<dbReference type="InterPro" id="IPR006139">
    <property type="entry name" value="D-isomer_2_OHA_DH_cat_dom"/>
</dbReference>
<feature type="domain" description="D-isomer specific 2-hydroxyacid dehydrogenase NAD-binding" evidence="6">
    <location>
        <begin position="111"/>
        <end position="286"/>
    </location>
</feature>
<evidence type="ECO:0000313" key="8">
    <source>
        <dbReference type="Proteomes" id="UP000782312"/>
    </source>
</evidence>
<protein>
    <submittedName>
        <fullName evidence="7">C-terminal binding protein</fullName>
    </submittedName>
</protein>
<keyword evidence="3" id="KW-0520">NAD</keyword>
<organism evidence="7 8">
    <name type="scientific">Tectimicrobiota bacterium</name>
    <dbReference type="NCBI Taxonomy" id="2528274"/>
    <lineage>
        <taxon>Bacteria</taxon>
        <taxon>Pseudomonadati</taxon>
        <taxon>Nitrospinota/Tectimicrobiota group</taxon>
        <taxon>Candidatus Tectimicrobiota</taxon>
    </lineage>
</organism>
<comment type="caution">
    <text evidence="7">The sequence shown here is derived from an EMBL/GenBank/DDBJ whole genome shotgun (WGS) entry which is preliminary data.</text>
</comment>
<evidence type="ECO:0000256" key="3">
    <source>
        <dbReference type="ARBA" id="ARBA00023027"/>
    </source>
</evidence>
<dbReference type="SUPFAM" id="SSF51735">
    <property type="entry name" value="NAD(P)-binding Rossmann-fold domains"/>
    <property type="match status" value="1"/>
</dbReference>
<accession>A0A932I2T7</accession>
<dbReference type="PROSITE" id="PS00671">
    <property type="entry name" value="D_2_HYDROXYACID_DH_3"/>
    <property type="match status" value="1"/>
</dbReference>
<sequence>MAGKAKVVLTDYVWESLDVEKKTLEGIADLVALQTKKPDEFIAQAEDCDALLNTYAGPITAEVMGRMRKCKIIARYGIGVDTIDLEAATKAGIIVTNNPTYCIEEVAEHTMALLVSCARKIPLYDRLVRAGRWEVPPGKPMFRMVGRTLGLVGFGNIAREVAVRAAAFGMKVLFSDPFVNEGQFPAPGKKMELNGMLREADFVSLHPPLIPQTRGMMNDEIFGLMKPTAFVINCSRGPIINTDALVRALDAGKIAGAALDTTDPEPLPNPHPLRGRENVIITPHAAWYSEQAMVGLQAGAPNEVKRVLTGQWPVNVVNKAVKGKSRAGI</sequence>
<dbReference type="Pfam" id="PF02826">
    <property type="entry name" value="2-Hacid_dh_C"/>
    <property type="match status" value="1"/>
</dbReference>
<dbReference type="EMBL" id="JACPUR010000024">
    <property type="protein sequence ID" value="MBI3128164.1"/>
    <property type="molecule type" value="Genomic_DNA"/>
</dbReference>
<dbReference type="CDD" id="cd05299">
    <property type="entry name" value="CtBP_dh"/>
    <property type="match status" value="1"/>
</dbReference>
<reference evidence="7" key="1">
    <citation type="submission" date="2020-07" db="EMBL/GenBank/DDBJ databases">
        <title>Huge and variable diversity of episymbiotic CPR bacteria and DPANN archaea in groundwater ecosystems.</title>
        <authorList>
            <person name="He C.Y."/>
            <person name="Keren R."/>
            <person name="Whittaker M."/>
            <person name="Farag I.F."/>
            <person name="Doudna J."/>
            <person name="Cate J.H.D."/>
            <person name="Banfield J.F."/>
        </authorList>
    </citation>
    <scope>NUCLEOTIDE SEQUENCE</scope>
    <source>
        <strain evidence="7">NC_groundwater_763_Ag_S-0.2um_68_21</strain>
    </source>
</reference>
<name>A0A932I2T7_UNCTE</name>
<dbReference type="FunFam" id="3.40.50.720:FF:000203">
    <property type="entry name" value="D-3-phosphoglycerate dehydrogenase (SerA)"/>
    <property type="match status" value="1"/>
</dbReference>
<dbReference type="GO" id="GO:0003714">
    <property type="term" value="F:transcription corepressor activity"/>
    <property type="evidence" value="ECO:0007669"/>
    <property type="project" value="InterPro"/>
</dbReference>
<evidence type="ECO:0000256" key="2">
    <source>
        <dbReference type="ARBA" id="ARBA00023002"/>
    </source>
</evidence>
<dbReference type="PROSITE" id="PS00670">
    <property type="entry name" value="D_2_HYDROXYACID_DH_2"/>
    <property type="match status" value="1"/>
</dbReference>
<dbReference type="InterPro" id="IPR043322">
    <property type="entry name" value="CtBP"/>
</dbReference>
<dbReference type="AlphaFoldDB" id="A0A932I2T7"/>
<keyword evidence="2 4" id="KW-0560">Oxidoreductase</keyword>
<evidence type="ECO:0000313" key="7">
    <source>
        <dbReference type="EMBL" id="MBI3128164.1"/>
    </source>
</evidence>
<evidence type="ECO:0000259" key="6">
    <source>
        <dbReference type="Pfam" id="PF02826"/>
    </source>
</evidence>
<dbReference type="SUPFAM" id="SSF52283">
    <property type="entry name" value="Formate/glycerate dehydrogenase catalytic domain-like"/>
    <property type="match status" value="1"/>
</dbReference>
<dbReference type="Pfam" id="PF00389">
    <property type="entry name" value="2-Hacid_dh"/>
    <property type="match status" value="1"/>
</dbReference>
<dbReference type="InterPro" id="IPR006140">
    <property type="entry name" value="D-isomer_DH_NAD-bd"/>
</dbReference>
<dbReference type="InterPro" id="IPR036291">
    <property type="entry name" value="NAD(P)-bd_dom_sf"/>
</dbReference>
<dbReference type="Gene3D" id="3.40.50.720">
    <property type="entry name" value="NAD(P)-binding Rossmann-like Domain"/>
    <property type="match status" value="2"/>
</dbReference>
<dbReference type="Proteomes" id="UP000782312">
    <property type="component" value="Unassembled WGS sequence"/>
</dbReference>
<dbReference type="InterPro" id="IPR050857">
    <property type="entry name" value="D-2-hydroxyacid_DH"/>
</dbReference>
<dbReference type="PANTHER" id="PTHR42789:SF1">
    <property type="entry name" value="D-ISOMER SPECIFIC 2-HYDROXYACID DEHYDROGENASE FAMILY PROTEIN (AFU_ORTHOLOGUE AFUA_6G10090)"/>
    <property type="match status" value="1"/>
</dbReference>
<dbReference type="PANTHER" id="PTHR42789">
    <property type="entry name" value="D-ISOMER SPECIFIC 2-HYDROXYACID DEHYDROGENASE FAMILY PROTEIN (AFU_ORTHOLOGUE AFUA_6G10090)"/>
    <property type="match status" value="1"/>
</dbReference>
<evidence type="ECO:0000259" key="5">
    <source>
        <dbReference type="Pfam" id="PF00389"/>
    </source>
</evidence>
<dbReference type="InterPro" id="IPR029753">
    <property type="entry name" value="D-isomer_DH_CS"/>
</dbReference>
<dbReference type="GO" id="GO:0051287">
    <property type="term" value="F:NAD binding"/>
    <property type="evidence" value="ECO:0007669"/>
    <property type="project" value="InterPro"/>
</dbReference>
<dbReference type="GO" id="GO:0016616">
    <property type="term" value="F:oxidoreductase activity, acting on the CH-OH group of donors, NAD or NADP as acceptor"/>
    <property type="evidence" value="ECO:0007669"/>
    <property type="project" value="InterPro"/>
</dbReference>
<feature type="domain" description="D-isomer specific 2-hydroxyacid dehydrogenase catalytic" evidence="5">
    <location>
        <begin position="22"/>
        <end position="318"/>
    </location>
</feature>